<protein>
    <submittedName>
        <fullName evidence="10">Iron(III) transport system permease protein</fullName>
    </submittedName>
</protein>
<dbReference type="Proteomes" id="UP000199103">
    <property type="component" value="Chromosome I"/>
</dbReference>
<feature type="transmembrane region" description="Helical" evidence="8">
    <location>
        <begin position="379"/>
        <end position="400"/>
    </location>
</feature>
<dbReference type="PANTHER" id="PTHR43357:SF4">
    <property type="entry name" value="INNER MEMBRANE ABC TRANSPORTER PERMEASE PROTEIN YDCV"/>
    <property type="match status" value="1"/>
</dbReference>
<dbReference type="PROSITE" id="PS50928">
    <property type="entry name" value="ABC_TM1"/>
    <property type="match status" value="2"/>
</dbReference>
<name>A0A1H1PCW4_9ACTN</name>
<dbReference type="CDD" id="cd06261">
    <property type="entry name" value="TM_PBP2"/>
    <property type="match status" value="2"/>
</dbReference>
<feature type="transmembrane region" description="Helical" evidence="8">
    <location>
        <begin position="161"/>
        <end position="186"/>
    </location>
</feature>
<dbReference type="RefSeq" id="WP_197679993.1">
    <property type="nucleotide sequence ID" value="NZ_LT629772.1"/>
</dbReference>
<feature type="domain" description="ABC transmembrane type-1" evidence="9">
    <location>
        <begin position="375"/>
        <end position="567"/>
    </location>
</feature>
<feature type="transmembrane region" description="Helical" evidence="8">
    <location>
        <begin position="420"/>
        <end position="440"/>
    </location>
</feature>
<feature type="transmembrane region" description="Helical" evidence="8">
    <location>
        <begin position="312"/>
        <end position="329"/>
    </location>
</feature>
<evidence type="ECO:0000313" key="10">
    <source>
        <dbReference type="EMBL" id="SDS08963.1"/>
    </source>
</evidence>
<dbReference type="Gene3D" id="1.10.3720.10">
    <property type="entry name" value="MetI-like"/>
    <property type="match status" value="2"/>
</dbReference>
<dbReference type="Pfam" id="PF00528">
    <property type="entry name" value="BPD_transp_1"/>
    <property type="match status" value="2"/>
</dbReference>
<evidence type="ECO:0000256" key="2">
    <source>
        <dbReference type="ARBA" id="ARBA00022448"/>
    </source>
</evidence>
<dbReference type="STRING" id="630515.SAMN04489812_0849"/>
<evidence type="ECO:0000256" key="5">
    <source>
        <dbReference type="ARBA" id="ARBA00022692"/>
    </source>
</evidence>
<dbReference type="PANTHER" id="PTHR43357">
    <property type="entry name" value="INNER MEMBRANE ABC TRANSPORTER PERMEASE PROTEIN YDCV"/>
    <property type="match status" value="1"/>
</dbReference>
<dbReference type="EMBL" id="LT629772">
    <property type="protein sequence ID" value="SDS08963.1"/>
    <property type="molecule type" value="Genomic_DNA"/>
</dbReference>
<evidence type="ECO:0000259" key="9">
    <source>
        <dbReference type="PROSITE" id="PS50928"/>
    </source>
</evidence>
<reference evidence="10 11" key="1">
    <citation type="submission" date="2016-10" db="EMBL/GenBank/DDBJ databases">
        <authorList>
            <person name="de Groot N.N."/>
        </authorList>
    </citation>
    <scope>NUCLEOTIDE SEQUENCE [LARGE SCALE GENOMIC DNA]</scope>
    <source>
        <strain evidence="10 11">DSM 21800</strain>
    </source>
</reference>
<feature type="transmembrane region" description="Helical" evidence="8">
    <location>
        <begin position="24"/>
        <end position="46"/>
    </location>
</feature>
<dbReference type="GO" id="GO:0005886">
    <property type="term" value="C:plasma membrane"/>
    <property type="evidence" value="ECO:0007669"/>
    <property type="project" value="UniProtKB-SubCell"/>
</dbReference>
<feature type="transmembrane region" description="Helical" evidence="8">
    <location>
        <begin position="495"/>
        <end position="526"/>
    </location>
</feature>
<evidence type="ECO:0000256" key="7">
    <source>
        <dbReference type="ARBA" id="ARBA00023136"/>
    </source>
</evidence>
<dbReference type="InterPro" id="IPR000515">
    <property type="entry name" value="MetI-like"/>
</dbReference>
<dbReference type="InterPro" id="IPR035906">
    <property type="entry name" value="MetI-like_sf"/>
</dbReference>
<keyword evidence="3" id="KW-1003">Cell membrane</keyword>
<dbReference type="AlphaFoldDB" id="A0A1H1PCW4"/>
<keyword evidence="5 8" id="KW-0812">Transmembrane</keyword>
<accession>A0A1H1PCW4</accession>
<sequence length="577" mass="61951">MINNSSALPAPRYRRLFGRTRGWWIQYATLIVLLILVLAPVVPTVLQSFASRPLYEAKAAFDPSSYYRLFADEDFGTVIINSLLLAILTTVFSLVAGVVLAVLLIRVNIPGGRLMGGMVLWPIYISPLVLAFGWIIIYGPAGYLTRIVGAVTGVEAPWNLYSIPGMALASTVAFTPIAYLYCANALRMADTSLEDAARTVGARPLRVIWSVILPMLRPPIMYAALLIFTASLEELSIPLLYGEPVDIELFGSFLYDYGLDNANPDYGVLGAAAVLFLVMLAVLVVVQGLVLRNSRRFIAVRGKATRIRPFDLGRLRWVGLLIAVGYLLLGPGLPLLGLLARAFTQVLTPLINPFRVLTAANFQIIFGYSEYIGSVGHSLLVALVGGVLTTLLAALAVVVARRSPMRPRRAVEFVSLAPQALPGVMLGLGLFWTILFVPTLRPLQGTLTAITIAFGIAALPAAFSAISPAVLQIGDELDAAARSVGADWWRTVSRVLLRLVLPAMLTSFVLVFVTMIKAFSAAVFLGDADSQVIGTTSLTLWANGNTGSVAALSCLQIAITAAVVAAAEKLFTVRPHA</sequence>
<feature type="transmembrane region" description="Helical" evidence="8">
    <location>
        <begin position="452"/>
        <end position="474"/>
    </location>
</feature>
<keyword evidence="4" id="KW-0997">Cell inner membrane</keyword>
<keyword evidence="7 8" id="KW-0472">Membrane</keyword>
<comment type="subcellular location">
    <subcellularLocation>
        <location evidence="1">Cell inner membrane</location>
        <topology evidence="1">Multi-pass membrane protein</topology>
    </subcellularLocation>
    <subcellularLocation>
        <location evidence="8">Cell membrane</location>
        <topology evidence="8">Multi-pass membrane protein</topology>
    </subcellularLocation>
</comment>
<keyword evidence="2 8" id="KW-0813">Transport</keyword>
<organism evidence="10 11">
    <name type="scientific">Microlunatus soli</name>
    <dbReference type="NCBI Taxonomy" id="630515"/>
    <lineage>
        <taxon>Bacteria</taxon>
        <taxon>Bacillati</taxon>
        <taxon>Actinomycetota</taxon>
        <taxon>Actinomycetes</taxon>
        <taxon>Propionibacteriales</taxon>
        <taxon>Propionibacteriaceae</taxon>
        <taxon>Microlunatus</taxon>
    </lineage>
</organism>
<dbReference type="GO" id="GO:0055085">
    <property type="term" value="P:transmembrane transport"/>
    <property type="evidence" value="ECO:0007669"/>
    <property type="project" value="InterPro"/>
</dbReference>
<evidence type="ECO:0000256" key="4">
    <source>
        <dbReference type="ARBA" id="ARBA00022519"/>
    </source>
</evidence>
<feature type="transmembrane region" description="Helical" evidence="8">
    <location>
        <begin position="78"/>
        <end position="107"/>
    </location>
</feature>
<gene>
    <name evidence="10" type="ORF">SAMN04489812_0849</name>
</gene>
<evidence type="ECO:0000256" key="6">
    <source>
        <dbReference type="ARBA" id="ARBA00022989"/>
    </source>
</evidence>
<evidence type="ECO:0000256" key="1">
    <source>
        <dbReference type="ARBA" id="ARBA00004429"/>
    </source>
</evidence>
<feature type="transmembrane region" description="Helical" evidence="8">
    <location>
        <begin position="119"/>
        <end position="141"/>
    </location>
</feature>
<proteinExistence type="inferred from homology"/>
<keyword evidence="6 8" id="KW-1133">Transmembrane helix</keyword>
<evidence type="ECO:0000313" key="11">
    <source>
        <dbReference type="Proteomes" id="UP000199103"/>
    </source>
</evidence>
<evidence type="ECO:0000256" key="3">
    <source>
        <dbReference type="ARBA" id="ARBA00022475"/>
    </source>
</evidence>
<feature type="transmembrane region" description="Helical" evidence="8">
    <location>
        <begin position="207"/>
        <end position="230"/>
    </location>
</feature>
<comment type="similarity">
    <text evidence="8">Belongs to the binding-protein-dependent transport system permease family.</text>
</comment>
<keyword evidence="11" id="KW-1185">Reference proteome</keyword>
<feature type="transmembrane region" description="Helical" evidence="8">
    <location>
        <begin position="266"/>
        <end position="291"/>
    </location>
</feature>
<feature type="domain" description="ABC transmembrane type-1" evidence="9">
    <location>
        <begin position="79"/>
        <end position="287"/>
    </location>
</feature>
<feature type="transmembrane region" description="Helical" evidence="8">
    <location>
        <begin position="546"/>
        <end position="567"/>
    </location>
</feature>
<evidence type="ECO:0000256" key="8">
    <source>
        <dbReference type="RuleBase" id="RU363032"/>
    </source>
</evidence>
<dbReference type="SUPFAM" id="SSF161098">
    <property type="entry name" value="MetI-like"/>
    <property type="match status" value="2"/>
</dbReference>